<feature type="compositionally biased region" description="Basic and acidic residues" evidence="1">
    <location>
        <begin position="1"/>
        <end position="10"/>
    </location>
</feature>
<protein>
    <submittedName>
        <fullName evidence="3">Acyl-CoA N-acyltransferase</fullName>
    </submittedName>
</protein>
<proteinExistence type="predicted"/>
<dbReference type="GO" id="GO:0016747">
    <property type="term" value="F:acyltransferase activity, transferring groups other than amino-acyl groups"/>
    <property type="evidence" value="ECO:0007669"/>
    <property type="project" value="InterPro"/>
</dbReference>
<dbReference type="OrthoDB" id="41532at2759"/>
<dbReference type="PROSITE" id="PS51186">
    <property type="entry name" value="GNAT"/>
    <property type="match status" value="1"/>
</dbReference>
<name>A0A168D0K8_9EURO</name>
<dbReference type="InterPro" id="IPR016181">
    <property type="entry name" value="Acyl_CoA_acyltransferase"/>
</dbReference>
<dbReference type="Proteomes" id="UP000242877">
    <property type="component" value="Unassembled WGS sequence"/>
</dbReference>
<accession>A0A168D0K8</accession>
<dbReference type="EMBL" id="AZGZ01000002">
    <property type="protein sequence ID" value="KZZ97236.1"/>
    <property type="molecule type" value="Genomic_DNA"/>
</dbReference>
<dbReference type="SUPFAM" id="SSF55729">
    <property type="entry name" value="Acyl-CoA N-acyltransferases (Nat)"/>
    <property type="match status" value="1"/>
</dbReference>
<keyword evidence="4" id="KW-1185">Reference proteome</keyword>
<evidence type="ECO:0000313" key="3">
    <source>
        <dbReference type="EMBL" id="KZZ97236.1"/>
    </source>
</evidence>
<sequence>MSGDDWHETRAPGTEEAAPEPLPVIIKELNSISKQTEALEILQQITRIEKRTFPTSEALPFGAELWRKKPNTSVIYAELQREEDQGGEDQQGQAEKKRQKKKKGVMVKDKDKDRKTTAREQAGRVIGYAVTVCMRDTVLLHKLCVVEGFRGRGLGRLMVQQVIAQRQAQGPGRVVLWVDEARRAARRVYEYSGFEEIERVEDYYGPGRRGIKMQLVV</sequence>
<dbReference type="Gene3D" id="3.40.630.30">
    <property type="match status" value="1"/>
</dbReference>
<keyword evidence="3" id="KW-0808">Transferase</keyword>
<evidence type="ECO:0000256" key="1">
    <source>
        <dbReference type="SAM" id="MobiDB-lite"/>
    </source>
</evidence>
<dbReference type="InterPro" id="IPR000182">
    <property type="entry name" value="GNAT_dom"/>
</dbReference>
<evidence type="ECO:0000313" key="4">
    <source>
        <dbReference type="Proteomes" id="UP000242877"/>
    </source>
</evidence>
<feature type="region of interest" description="Disordered" evidence="1">
    <location>
        <begin position="81"/>
        <end position="118"/>
    </location>
</feature>
<feature type="domain" description="N-acetyltransferase" evidence="2">
    <location>
        <begin position="74"/>
        <end position="217"/>
    </location>
</feature>
<dbReference type="PANTHER" id="PTHR47542">
    <property type="entry name" value="ACYL-COA N-ACYLTRANSFERASES (NAT) SUPERFAMILY PROTEIN"/>
    <property type="match status" value="1"/>
</dbReference>
<evidence type="ECO:0000259" key="2">
    <source>
        <dbReference type="PROSITE" id="PS51186"/>
    </source>
</evidence>
<dbReference type="Pfam" id="PF13673">
    <property type="entry name" value="Acetyltransf_10"/>
    <property type="match status" value="1"/>
</dbReference>
<dbReference type="CDD" id="cd04301">
    <property type="entry name" value="NAT_SF"/>
    <property type="match status" value="1"/>
</dbReference>
<feature type="compositionally biased region" description="Basic and acidic residues" evidence="1">
    <location>
        <begin position="106"/>
        <end position="118"/>
    </location>
</feature>
<dbReference type="AlphaFoldDB" id="A0A168D0K8"/>
<dbReference type="PANTHER" id="PTHR47542:SF2">
    <property type="entry name" value="ACYL-COA N-ACYLTRANSFERASES (NAT) SUPERFAMILY PROTEIN"/>
    <property type="match status" value="1"/>
</dbReference>
<feature type="region of interest" description="Disordered" evidence="1">
    <location>
        <begin position="1"/>
        <end position="22"/>
    </location>
</feature>
<reference evidence="3 4" key="1">
    <citation type="journal article" date="2016" name="Genome Biol. Evol.">
        <title>Divergent and convergent evolution of fungal pathogenicity.</title>
        <authorList>
            <person name="Shang Y."/>
            <person name="Xiao G."/>
            <person name="Zheng P."/>
            <person name="Cen K."/>
            <person name="Zhan S."/>
            <person name="Wang C."/>
        </authorList>
    </citation>
    <scope>NUCLEOTIDE SEQUENCE [LARGE SCALE GENOMIC DNA]</scope>
    <source>
        <strain evidence="3 4">ARSEF 7405</strain>
    </source>
</reference>
<keyword evidence="3" id="KW-0012">Acyltransferase</keyword>
<organism evidence="3 4">
    <name type="scientific">Ascosphaera apis ARSEF 7405</name>
    <dbReference type="NCBI Taxonomy" id="392613"/>
    <lineage>
        <taxon>Eukaryota</taxon>
        <taxon>Fungi</taxon>
        <taxon>Dikarya</taxon>
        <taxon>Ascomycota</taxon>
        <taxon>Pezizomycotina</taxon>
        <taxon>Eurotiomycetes</taxon>
        <taxon>Eurotiomycetidae</taxon>
        <taxon>Onygenales</taxon>
        <taxon>Ascosphaeraceae</taxon>
        <taxon>Ascosphaera</taxon>
    </lineage>
</organism>
<comment type="caution">
    <text evidence="3">The sequence shown here is derived from an EMBL/GenBank/DDBJ whole genome shotgun (WGS) entry which is preliminary data.</text>
</comment>
<dbReference type="VEuPathDB" id="FungiDB:AAP_00879"/>
<gene>
    <name evidence="3" type="ORF">AAP_00879</name>
</gene>